<dbReference type="AlphaFoldDB" id="A0A1W1CBT0"/>
<reference evidence="1" key="1">
    <citation type="submission" date="2016-10" db="EMBL/GenBank/DDBJ databases">
        <authorList>
            <person name="de Groot N.N."/>
        </authorList>
    </citation>
    <scope>NUCLEOTIDE SEQUENCE</scope>
</reference>
<accession>A0A1W1CBT0</accession>
<proteinExistence type="predicted"/>
<name>A0A1W1CBT0_9ZZZZ</name>
<organism evidence="1">
    <name type="scientific">hydrothermal vent metagenome</name>
    <dbReference type="NCBI Taxonomy" id="652676"/>
    <lineage>
        <taxon>unclassified sequences</taxon>
        <taxon>metagenomes</taxon>
        <taxon>ecological metagenomes</taxon>
    </lineage>
</organism>
<sequence length="55" mass="6344">MAEKHINHIEPYSPQFGTMIPLGGAKFLRTCVLWQLVRFVAINIKMTILIIKSHH</sequence>
<evidence type="ECO:0000313" key="1">
    <source>
        <dbReference type="EMBL" id="SFV63173.1"/>
    </source>
</evidence>
<gene>
    <name evidence="1" type="ORF">MNB_SV-9-357</name>
</gene>
<dbReference type="EMBL" id="FPHG01000060">
    <property type="protein sequence ID" value="SFV63173.1"/>
    <property type="molecule type" value="Genomic_DNA"/>
</dbReference>
<protein>
    <submittedName>
        <fullName evidence="1">Uncharacterized protein</fullName>
    </submittedName>
</protein>